<evidence type="ECO:0000256" key="9">
    <source>
        <dbReference type="ARBA" id="ARBA00023235"/>
    </source>
</evidence>
<reference evidence="16" key="1">
    <citation type="submission" date="2011-03" db="EMBL/GenBank/DDBJ databases">
        <title>The genome sequence of Vavraia culicis strain floridensis.</title>
        <authorList>
            <consortium name="The Broad Institute Genome Sequencing Platform"/>
            <person name="Cuomo C."/>
            <person name="Becnel J."/>
            <person name="Sanscrainte N."/>
            <person name="Young S.K."/>
            <person name="Zeng Q."/>
            <person name="Gargeya S."/>
            <person name="Fitzgerald M."/>
            <person name="Haas B."/>
            <person name="Abouelleil A."/>
            <person name="Alvarado L."/>
            <person name="Arachchi H.M."/>
            <person name="Berlin A."/>
            <person name="Chapman S.B."/>
            <person name="Gearin G."/>
            <person name="Goldberg J."/>
            <person name="Griggs A."/>
            <person name="Gujja S."/>
            <person name="Hansen M."/>
            <person name="Heiman D."/>
            <person name="Howarth C."/>
            <person name="Larimer J."/>
            <person name="Lui A."/>
            <person name="MacDonald P.J.P."/>
            <person name="McCowen C."/>
            <person name="Montmayeur A."/>
            <person name="Murphy C."/>
            <person name="Neiman D."/>
            <person name="Pearson M."/>
            <person name="Priest M."/>
            <person name="Roberts A."/>
            <person name="Saif S."/>
            <person name="Shea T."/>
            <person name="Sisk P."/>
            <person name="Stolte C."/>
            <person name="Sykes S."/>
            <person name="Wortman J."/>
            <person name="Nusbaum C."/>
            <person name="Birren B."/>
        </authorList>
    </citation>
    <scope>NUCLEOTIDE SEQUENCE [LARGE SCALE GENOMIC DNA]</scope>
    <source>
        <strain evidence="16">floridensis</strain>
    </source>
</reference>
<dbReference type="OMA" id="VIHNVYS"/>
<comment type="catalytic activity">
    <reaction evidence="1 11">
        <text>ATP-independent breakage of single-stranded DNA, followed by passage and rejoining.</text>
        <dbReference type="EC" id="5.6.2.1"/>
    </reaction>
</comment>
<feature type="domain" description="Toprim" evidence="12">
    <location>
        <begin position="2"/>
        <end position="142"/>
    </location>
</feature>
<evidence type="ECO:0000256" key="4">
    <source>
        <dbReference type="ARBA" id="ARBA00022723"/>
    </source>
</evidence>
<dbReference type="PROSITE" id="PS50880">
    <property type="entry name" value="TOPRIM"/>
    <property type="match status" value="1"/>
</dbReference>
<evidence type="ECO:0000256" key="6">
    <source>
        <dbReference type="ARBA" id="ARBA00022833"/>
    </source>
</evidence>
<comment type="similarity">
    <text evidence="2 11">Belongs to the type IA topoisomerase family.</text>
</comment>
<dbReference type="PANTHER" id="PTHR11390">
    <property type="entry name" value="PROKARYOTIC DNA TOPOISOMERASE"/>
    <property type="match status" value="1"/>
</dbReference>
<dbReference type="GO" id="GO:0006265">
    <property type="term" value="P:DNA topological change"/>
    <property type="evidence" value="ECO:0007669"/>
    <property type="project" value="InterPro"/>
</dbReference>
<dbReference type="GO" id="GO:0006310">
    <property type="term" value="P:DNA recombination"/>
    <property type="evidence" value="ECO:0007669"/>
    <property type="project" value="TreeGrafter"/>
</dbReference>
<dbReference type="InterPro" id="IPR013826">
    <property type="entry name" value="Topo_IA_cen_sub3"/>
</dbReference>
<dbReference type="HOGENOM" id="CLU_002929_1_1_1"/>
<dbReference type="SMART" id="SM00437">
    <property type="entry name" value="TOP1Ac"/>
    <property type="match status" value="1"/>
</dbReference>
<evidence type="ECO:0000256" key="5">
    <source>
        <dbReference type="ARBA" id="ARBA00022771"/>
    </source>
</evidence>
<dbReference type="GO" id="GO:0005634">
    <property type="term" value="C:nucleus"/>
    <property type="evidence" value="ECO:0007669"/>
    <property type="project" value="TreeGrafter"/>
</dbReference>
<keyword evidence="9 11" id="KW-0413">Isomerase</keyword>
<dbReference type="SMART" id="SM00493">
    <property type="entry name" value="TOPRIM"/>
    <property type="match status" value="1"/>
</dbReference>
<dbReference type="VEuPathDB" id="MicrosporidiaDB:VCUG_00424"/>
<dbReference type="RefSeq" id="XP_008073442.1">
    <property type="nucleotide sequence ID" value="XM_008075251.1"/>
</dbReference>
<dbReference type="PANTHER" id="PTHR11390:SF21">
    <property type="entry name" value="DNA TOPOISOMERASE 3-ALPHA"/>
    <property type="match status" value="1"/>
</dbReference>
<evidence type="ECO:0000313" key="15">
    <source>
        <dbReference type="EMBL" id="ELA48186.1"/>
    </source>
</evidence>
<name>L2GWY2_VAVCU</name>
<dbReference type="Pfam" id="PF01751">
    <property type="entry name" value="Toprim"/>
    <property type="match status" value="1"/>
</dbReference>
<dbReference type="CDD" id="cd00186">
    <property type="entry name" value="TOP1Ac"/>
    <property type="match status" value="1"/>
</dbReference>
<keyword evidence="7 11" id="KW-0799">Topoisomerase</keyword>
<feature type="domain" description="Topo IA-type catalytic" evidence="14">
    <location>
        <begin position="153"/>
        <end position="606"/>
    </location>
</feature>
<keyword evidence="16" id="KW-1185">Reference proteome</keyword>
<dbReference type="CDD" id="cd03362">
    <property type="entry name" value="TOPRIM_TopoIA_TopoIII"/>
    <property type="match status" value="1"/>
</dbReference>
<feature type="domain" description="GRF-type" evidence="13">
    <location>
        <begin position="754"/>
        <end position="794"/>
    </location>
</feature>
<dbReference type="InterPro" id="IPR010666">
    <property type="entry name" value="Znf_GRF"/>
</dbReference>
<dbReference type="SMART" id="SM00436">
    <property type="entry name" value="TOP1Bc"/>
    <property type="match status" value="1"/>
</dbReference>
<evidence type="ECO:0000256" key="1">
    <source>
        <dbReference type="ARBA" id="ARBA00000213"/>
    </source>
</evidence>
<dbReference type="GO" id="GO:0008270">
    <property type="term" value="F:zinc ion binding"/>
    <property type="evidence" value="ECO:0007669"/>
    <property type="project" value="UniProtKB-KW"/>
</dbReference>
<dbReference type="Gene3D" id="2.70.20.10">
    <property type="entry name" value="Topoisomerase I, domain 3"/>
    <property type="match status" value="1"/>
</dbReference>
<dbReference type="OrthoDB" id="430051at2759"/>
<evidence type="ECO:0000256" key="10">
    <source>
        <dbReference type="PROSITE-ProRule" id="PRU01343"/>
    </source>
</evidence>
<dbReference type="InterPro" id="IPR003601">
    <property type="entry name" value="Topo_IA_2"/>
</dbReference>
<protein>
    <recommendedName>
        <fullName evidence="3 11">DNA topoisomerase</fullName>
        <ecNumber evidence="3 11">5.6.2.1</ecNumber>
    </recommendedName>
</protein>
<evidence type="ECO:0000256" key="8">
    <source>
        <dbReference type="ARBA" id="ARBA00023125"/>
    </source>
</evidence>
<proteinExistence type="inferred from homology"/>
<dbReference type="PROSITE" id="PS51999">
    <property type="entry name" value="ZF_GRF"/>
    <property type="match status" value="2"/>
</dbReference>
<dbReference type="FunCoup" id="L2GWY2">
    <property type="interactions" value="265"/>
</dbReference>
<evidence type="ECO:0000259" key="13">
    <source>
        <dbReference type="PROSITE" id="PS51999"/>
    </source>
</evidence>
<evidence type="ECO:0000256" key="2">
    <source>
        <dbReference type="ARBA" id="ARBA00009446"/>
    </source>
</evidence>
<dbReference type="STRING" id="948595.L2GWY2"/>
<evidence type="ECO:0000256" key="3">
    <source>
        <dbReference type="ARBA" id="ARBA00012891"/>
    </source>
</evidence>
<sequence length="849" mass="98231">MKILNIAEKPSVAKSITRTIVNTSSTGHTKYKYTPVHKFVYNSDAHVFTSVLGHLYTQEFTENRKWTECDPIALFTTNITEYIKDEFRALKENLQHLSASADKVVIWTDCDREGEYIALEIQKLLGRQCWRARFSAITRDEIIRAMESYREIDTKQCDSVAARMELDLRIGASFTRLQTLNLAADKNVISYGSCQIPTLGFVVERALERKDFVAEKFFTLKISIVKDRMVNIFSWVRGNIFDKNCVLYFFRYLTDETSKAVVTNVNKGNVTRFRPLPLRTVDMQRVLSKSMPSHKVMQVAEALYQRGIISYPRTETDSFPANFDYNKVKTEILKGNRYNVQNTTFKGPRNGRNNDFAHLPIYPLKHPSNLAVDEKMVYNFIADRFIASISDDALLEEHVVHLSMKDENFTLKGTKIVKHGFLKFYHHDRVSEKNIGVFREGERFEISRMDSIYPLGEDSRTKPDNEHDNTSGNADMVDRLQNMSKCEPQFKQNSIFVNEGLTKPPNYLTESELIALMDKNGIGTDATIHEHIKKILDRKYTFKKAKYFIPTNLGHGLICCYKTLDLNLDKPDYRRELEKSLKDIELGNIDKESVINRELVCYRKFYLILQNNLDVMKDIFRTSSGDDDDFDGGSTPKDGVTDAYIKDNRKGTKSKLQDVKKDYKYKTGDMEEQSHNVKLDQEEFSDYGTKLRGSSKRNNASVRKVPTAKEENTIKSRSVLQSIVNDMTSIKKSRIEKMNNRAGTYLTDEENVFCDCREKAKTDLVKKGKNKDKEFYSCAKFPDGCNFFQWKGLMKLKDEFGPNDVKCFCGAGVRKFISNTEKNRGKVFFKCNKRYRPCKFFMWEDEMTN</sequence>
<dbReference type="InterPro" id="IPR013825">
    <property type="entry name" value="Topo_IA_cen_sub2"/>
</dbReference>
<dbReference type="InterPro" id="IPR034144">
    <property type="entry name" value="TOPRIM_TopoIII"/>
</dbReference>
<dbReference type="Gene3D" id="1.10.290.10">
    <property type="entry name" value="Topoisomerase I, domain 4"/>
    <property type="match status" value="1"/>
</dbReference>
<dbReference type="GO" id="GO:0031422">
    <property type="term" value="C:RecQ family helicase-topoisomerase III complex"/>
    <property type="evidence" value="ECO:0007669"/>
    <property type="project" value="TreeGrafter"/>
</dbReference>
<dbReference type="GO" id="GO:0003677">
    <property type="term" value="F:DNA binding"/>
    <property type="evidence" value="ECO:0007669"/>
    <property type="project" value="UniProtKB-KW"/>
</dbReference>
<keyword evidence="8 11" id="KW-0238">DNA-binding</keyword>
<evidence type="ECO:0000259" key="14">
    <source>
        <dbReference type="PROSITE" id="PS52039"/>
    </source>
</evidence>
<dbReference type="InterPro" id="IPR000380">
    <property type="entry name" value="Topo_IA"/>
</dbReference>
<feature type="domain" description="GRF-type" evidence="13">
    <location>
        <begin position="807"/>
        <end position="847"/>
    </location>
</feature>
<organism evidence="15 16">
    <name type="scientific">Vavraia culicis (isolate floridensis)</name>
    <name type="common">Microsporidian parasite</name>
    <dbReference type="NCBI Taxonomy" id="948595"/>
    <lineage>
        <taxon>Eukaryota</taxon>
        <taxon>Fungi</taxon>
        <taxon>Fungi incertae sedis</taxon>
        <taxon>Microsporidia</taxon>
        <taxon>Pleistophoridae</taxon>
        <taxon>Vavraia</taxon>
    </lineage>
</organism>
<keyword evidence="5 10" id="KW-0863">Zinc-finger</keyword>
<gene>
    <name evidence="15" type="ORF">VCUG_00424</name>
</gene>
<comment type="function">
    <text evidence="11">Introduces a single-strand break via transesterification at a target site in duplex DNA. Releases the supercoiling and torsional tension of DNA introduced during the DNA replication and transcription by transiently cleaving and rejoining one strand of the DNA duplex. The scissile phosphodiester is attacked by the catalytic tyrosine of the enzyme, resulting in the formation of a DNA-(5'-phosphotyrosyl)-enzyme intermediate and the expulsion of a 3'-OH DNA strand.</text>
</comment>
<dbReference type="Gene3D" id="3.40.50.140">
    <property type="match status" value="1"/>
</dbReference>
<dbReference type="Proteomes" id="UP000011081">
    <property type="component" value="Unassembled WGS sequence"/>
</dbReference>
<dbReference type="Gene3D" id="1.10.460.10">
    <property type="entry name" value="Topoisomerase I, domain 2"/>
    <property type="match status" value="2"/>
</dbReference>
<dbReference type="InterPro" id="IPR013497">
    <property type="entry name" value="Topo_IA_cen"/>
</dbReference>
<dbReference type="GeneID" id="19878311"/>
<dbReference type="InterPro" id="IPR023406">
    <property type="entry name" value="Topo_IA_AS"/>
</dbReference>
<dbReference type="EC" id="5.6.2.1" evidence="3 11"/>
<keyword evidence="6" id="KW-0862">Zinc</keyword>
<dbReference type="InterPro" id="IPR003602">
    <property type="entry name" value="Topo_IA_DNA-bd_dom"/>
</dbReference>
<dbReference type="InterPro" id="IPR006171">
    <property type="entry name" value="TOPRIM_dom"/>
</dbReference>
<accession>L2GWY2</accession>
<dbReference type="EMBL" id="GL877407">
    <property type="protein sequence ID" value="ELA48186.1"/>
    <property type="molecule type" value="Genomic_DNA"/>
</dbReference>
<dbReference type="InterPro" id="IPR023405">
    <property type="entry name" value="Topo_IA_core_domain"/>
</dbReference>
<dbReference type="InParanoid" id="L2GWY2"/>
<dbReference type="PROSITE" id="PS00396">
    <property type="entry name" value="TOPO_IA_1"/>
    <property type="match status" value="1"/>
</dbReference>
<evidence type="ECO:0000256" key="7">
    <source>
        <dbReference type="ARBA" id="ARBA00023029"/>
    </source>
</evidence>
<dbReference type="Pfam" id="PF06839">
    <property type="entry name" value="Zn_ribbon_GRF"/>
    <property type="match status" value="2"/>
</dbReference>
<dbReference type="PROSITE" id="PS52039">
    <property type="entry name" value="TOPO_IA_2"/>
    <property type="match status" value="1"/>
</dbReference>
<dbReference type="GO" id="GO:0003917">
    <property type="term" value="F:DNA topoisomerase type I (single strand cut, ATP-independent) activity"/>
    <property type="evidence" value="ECO:0007669"/>
    <property type="project" value="UniProtKB-EC"/>
</dbReference>
<dbReference type="PRINTS" id="PR00417">
    <property type="entry name" value="PRTPISMRASEI"/>
</dbReference>
<dbReference type="AlphaFoldDB" id="L2GWY2"/>
<dbReference type="SUPFAM" id="SSF56712">
    <property type="entry name" value="Prokaryotic type I DNA topoisomerase"/>
    <property type="match status" value="1"/>
</dbReference>
<keyword evidence="4" id="KW-0479">Metal-binding</keyword>
<dbReference type="GO" id="GO:0006281">
    <property type="term" value="P:DNA repair"/>
    <property type="evidence" value="ECO:0007669"/>
    <property type="project" value="TreeGrafter"/>
</dbReference>
<dbReference type="Pfam" id="PF01131">
    <property type="entry name" value="Topoisom_bac"/>
    <property type="match status" value="1"/>
</dbReference>
<evidence type="ECO:0000313" key="16">
    <source>
        <dbReference type="Proteomes" id="UP000011081"/>
    </source>
</evidence>
<dbReference type="InterPro" id="IPR013824">
    <property type="entry name" value="Topo_IA_cen_sub1"/>
</dbReference>
<evidence type="ECO:0000259" key="12">
    <source>
        <dbReference type="PROSITE" id="PS50880"/>
    </source>
</evidence>
<evidence type="ECO:0000256" key="11">
    <source>
        <dbReference type="RuleBase" id="RU362092"/>
    </source>
</evidence>